<dbReference type="SMART" id="SM00487">
    <property type="entry name" value="DEXDc"/>
    <property type="match status" value="1"/>
</dbReference>
<dbReference type="GO" id="GO:0004386">
    <property type="term" value="F:helicase activity"/>
    <property type="evidence" value="ECO:0007669"/>
    <property type="project" value="UniProtKB-KW"/>
</dbReference>
<dbReference type="SUPFAM" id="SSF52540">
    <property type="entry name" value="P-loop containing nucleoside triphosphate hydrolases"/>
    <property type="match status" value="2"/>
</dbReference>
<keyword evidence="4" id="KW-1185">Reference proteome</keyword>
<dbReference type="GO" id="GO:0016787">
    <property type="term" value="F:hydrolase activity"/>
    <property type="evidence" value="ECO:0007669"/>
    <property type="project" value="InterPro"/>
</dbReference>
<protein>
    <submittedName>
        <fullName evidence="3">Superfamily II DNA/RNA helicase, SNF2 family</fullName>
    </submittedName>
</protein>
<dbReference type="RefSeq" id="WP_023175260.1">
    <property type="nucleotide sequence ID" value="NC_022600.1"/>
</dbReference>
<dbReference type="GO" id="GO:0005524">
    <property type="term" value="F:ATP binding"/>
    <property type="evidence" value="ECO:0007669"/>
    <property type="project" value="InterPro"/>
</dbReference>
<dbReference type="InterPro" id="IPR038718">
    <property type="entry name" value="SNF2-like_sf"/>
</dbReference>
<dbReference type="GO" id="GO:0003677">
    <property type="term" value="F:DNA binding"/>
    <property type="evidence" value="ECO:0007669"/>
    <property type="project" value="InterPro"/>
</dbReference>
<evidence type="ECO:0000313" key="3">
    <source>
        <dbReference type="EMBL" id="AGY59944.1"/>
    </source>
</evidence>
<evidence type="ECO:0000259" key="2">
    <source>
        <dbReference type="SMART" id="SM00487"/>
    </source>
</evidence>
<keyword evidence="3" id="KW-0067">ATP-binding</keyword>
<name>U5QQP7_GLOK1</name>
<dbReference type="EMBL" id="CP003587">
    <property type="protein sequence ID" value="AGY59944.1"/>
    <property type="molecule type" value="Genomic_DNA"/>
</dbReference>
<dbReference type="Pfam" id="PF04851">
    <property type="entry name" value="ResIII"/>
    <property type="match status" value="1"/>
</dbReference>
<dbReference type="HOGENOM" id="CLU_270294_0_0_3"/>
<gene>
    <name evidence="3" type="ORF">GKIL_3698</name>
</gene>
<dbReference type="AlphaFoldDB" id="U5QQP7"/>
<feature type="region of interest" description="Disordered" evidence="1">
    <location>
        <begin position="349"/>
        <end position="372"/>
    </location>
</feature>
<reference evidence="3 4" key="1">
    <citation type="journal article" date="2013" name="PLoS ONE">
        <title>Cultivation and Complete Genome Sequencing of Gloeobacter kilaueensis sp. nov., from a Lava Cave in Kilauea Caldera, Hawai'i.</title>
        <authorList>
            <person name="Saw J.H."/>
            <person name="Schatz M."/>
            <person name="Brown M.V."/>
            <person name="Kunkel D.D."/>
            <person name="Foster J.S."/>
            <person name="Shick H."/>
            <person name="Christensen S."/>
            <person name="Hou S."/>
            <person name="Wan X."/>
            <person name="Donachie S.P."/>
        </authorList>
    </citation>
    <scope>NUCLEOTIDE SEQUENCE [LARGE SCALE GENOMIC DNA]</scope>
    <source>
        <strain evidence="4">JS</strain>
    </source>
</reference>
<dbReference type="InterPro" id="IPR006935">
    <property type="entry name" value="Helicase/UvrB_N"/>
</dbReference>
<dbReference type="STRING" id="1183438.GKIL_3698"/>
<keyword evidence="3" id="KW-0547">Nucleotide-binding</keyword>
<dbReference type="Gene3D" id="3.40.50.10810">
    <property type="entry name" value="Tandem AAA-ATPase domain"/>
    <property type="match status" value="1"/>
</dbReference>
<evidence type="ECO:0000313" key="4">
    <source>
        <dbReference type="Proteomes" id="UP000017396"/>
    </source>
</evidence>
<keyword evidence="3" id="KW-0347">Helicase</keyword>
<sequence>MFFADSSFRPGRTALPRPEQVKLISQSGLWVTSAALHEQVLYPAVPEGDHFPLLTALSVNNTATLLAAGAFDTLLAFDPARPVAELPRVPPEVYLSWPAGAPAATHHLGNGTLWQVSLDEQCSAWADWLVGDEGRVVGLSLFGKPQQIGAIAGVLDRREPVLAAPATVQAEPLCLALDTEPYLQLQQSVALDLEHRLWVHPHALLRNVEQQGLRQFYLVGRQPLWKFARLLKAVEPVPFLPIWAPQLYQFALDRRYLRDLGQAVLRVQLPDAGHTSPFARFLVQALKQGRLPLPEGYDFLARTVAGKSYHLVAEEYDPQRHQTTQIACERFSAGTRLLYFDGTLVELRPGADGSTQAPAPASPPEQPERTPRWIERYERRPPKIGDVGEYIQTLRPQVRLPEPLWQGEDHCRDLTLARAPFHGQRDAINALVSRFAAGWRTAALIAQTGTGKSLMGVATAACLAKKEQKHRPFHIVVLAPAHLVQEDEQNSSQWREEIEAALPRDTSRRIVPVQSLATLGEYRRQWRTGAVSEELVFFLVTPHILRGSRQRYPAVLRRRVLGTATVWHLSDGTPRLPGPALPPVRSHLSPPWAQANLLTTLRRLWANNQRDKLAALTAISPRLCLEWLSAAPQFPSHSAIAQFIREKVSGSREGGFAKLWQARLALVRREVSLSQAAYCPRCFERILQPGEPLSAAADFCHCSEPLFSYAHQLADSPRRSQWPLPLWLKHSDLPIDLLLADEAHMYKARDTSQAGAFRALVCQARYTLAMTASPSDGYASSLHYLLHALSGRYRRDFKFSEAGRFARTYGLWQRSIVTDSDSGKKIVRLRERPGIHPNILKHYLLELGIPLLLSDLADLKMPPLLQYQHLVAMEPEQAERVHAFNSAIAQALEDGDWRLSAAALQKQLVCPDLCFAAEDLVLTDSNGTAIARFEPLAGLAAPDGSCLRLLPKEEAVFKLLLRQKALGRKTLIYVCHTGRYDYIDRFLGASDYFNRREGQNLRIAGFYATAPHHCRPYQPGEPLPPTNRQYVLDSAPHDRRRKLLAVLADTDAVIINSRCVETGLNLREFPTIVYLEVPFGATNFRQSGARSWRPGQTQPVEVHAFVYRDSFQLAALKLVGAKLAYDNRVRGELTMNGFEEDGIDGDLIHQLSQFIRGELKLENLHPSAFSDHGPLDTVQTLFRFEPVRSGRRKKTVTGLFQGVLF</sequence>
<dbReference type="InterPro" id="IPR027417">
    <property type="entry name" value="P-loop_NTPase"/>
</dbReference>
<proteinExistence type="predicted"/>
<organism evidence="3 4">
    <name type="scientific">Gloeobacter kilaueensis (strain ATCC BAA-2537 / CCAP 1431/1 / ULC 316 / JS1)</name>
    <dbReference type="NCBI Taxonomy" id="1183438"/>
    <lineage>
        <taxon>Bacteria</taxon>
        <taxon>Bacillati</taxon>
        <taxon>Cyanobacteriota</taxon>
        <taxon>Cyanophyceae</taxon>
        <taxon>Gloeobacterales</taxon>
        <taxon>Gloeobacteraceae</taxon>
        <taxon>Gloeobacter</taxon>
    </lineage>
</organism>
<dbReference type="eggNOG" id="COG0553">
    <property type="taxonomic scope" value="Bacteria"/>
</dbReference>
<accession>U5QQP7</accession>
<dbReference type="Proteomes" id="UP000017396">
    <property type="component" value="Chromosome"/>
</dbReference>
<dbReference type="InterPro" id="IPR014001">
    <property type="entry name" value="Helicase_ATP-bd"/>
</dbReference>
<evidence type="ECO:0000256" key="1">
    <source>
        <dbReference type="SAM" id="MobiDB-lite"/>
    </source>
</evidence>
<keyword evidence="3" id="KW-0378">Hydrolase</keyword>
<feature type="domain" description="Helicase ATP-binding" evidence="2">
    <location>
        <begin position="416"/>
        <end position="800"/>
    </location>
</feature>
<dbReference type="Gene3D" id="3.40.50.300">
    <property type="entry name" value="P-loop containing nucleotide triphosphate hydrolases"/>
    <property type="match status" value="2"/>
</dbReference>
<dbReference type="OrthoDB" id="9760715at2"/>
<dbReference type="KEGG" id="glj:GKIL_3698"/>